<dbReference type="Gene3D" id="3.40.50.300">
    <property type="entry name" value="P-loop containing nucleotide triphosphate hydrolases"/>
    <property type="match status" value="1"/>
</dbReference>
<sequence>MRLLTTSLDFLYNHPIGRMFNDSYCTSAPYDENFYPAAWDSDSYDNRRYTERQQTTNNYTSHTDADRVAATATTLVEADTDCTHGSAHKELSKCQGAINEIRELSRCQQMAFNHRIQSERHKQYVLSIPEAKIYRGLLMQGYLVPNKLMRKLSRFKCRDSDVFVCTYPKSGTTFCSELTSAIHERANTSKLSRCPLHERVVHLEIGRPLGQWRHLKGLPSPRLMASHLPLTHMPDGVLTTRGTRIIYVLRNPKDTCVSYYHHHARAKFLGGRQIEWHDFVELFAAGQLVYGDWYAHVRSYHQLSVQQSSSESASDKGKGKILFVTYEQMIVDLKRVIANVAAFIGVTLSGHQIDIIEEHCRFDNMRYNPMANRECTPLTDLFDSTRGKFMRKGQIGDWQNYFTDEQSRQFDRRFEQRLRHELNLKLCYTLDEARQMYCSHNYDHDSNNHNDRLYCS</sequence>
<evidence type="ECO:0000256" key="2">
    <source>
        <dbReference type="ARBA" id="ARBA00022679"/>
    </source>
</evidence>
<evidence type="ECO:0000259" key="3">
    <source>
        <dbReference type="Pfam" id="PF00685"/>
    </source>
</evidence>
<name>A0ABQ7S7P5_9ACAR</name>
<keyword evidence="5" id="KW-1185">Reference proteome</keyword>
<keyword evidence="2" id="KW-0808">Transferase</keyword>
<accession>A0ABQ7S7P5</accession>
<dbReference type="PANTHER" id="PTHR11783">
    <property type="entry name" value="SULFOTRANSFERASE SULT"/>
    <property type="match status" value="1"/>
</dbReference>
<feature type="domain" description="Sulfotransferase" evidence="3">
    <location>
        <begin position="159"/>
        <end position="419"/>
    </location>
</feature>
<proteinExistence type="inferred from homology"/>
<comment type="similarity">
    <text evidence="1">Belongs to the sulfotransferase 1 family.</text>
</comment>
<comment type="caution">
    <text evidence="4">The sequence shown here is derived from an EMBL/GenBank/DDBJ whole genome shotgun (WGS) entry which is preliminary data.</text>
</comment>
<dbReference type="Pfam" id="PF00685">
    <property type="entry name" value="Sulfotransfer_1"/>
    <property type="match status" value="1"/>
</dbReference>
<dbReference type="EMBL" id="JAIFTH010000478">
    <property type="protein sequence ID" value="KAG9509435.1"/>
    <property type="molecule type" value="Genomic_DNA"/>
</dbReference>
<dbReference type="InterPro" id="IPR027417">
    <property type="entry name" value="P-loop_NTPase"/>
</dbReference>
<dbReference type="SUPFAM" id="SSF52540">
    <property type="entry name" value="P-loop containing nucleoside triphosphate hydrolases"/>
    <property type="match status" value="1"/>
</dbReference>
<dbReference type="Proteomes" id="UP000825002">
    <property type="component" value="Unassembled WGS sequence"/>
</dbReference>
<gene>
    <name evidence="4" type="primary">SULT1A4</name>
    <name evidence="4" type="ORF">GZH46_02046</name>
</gene>
<evidence type="ECO:0000313" key="5">
    <source>
        <dbReference type="Proteomes" id="UP000825002"/>
    </source>
</evidence>
<organism evidence="4 5">
    <name type="scientific">Fragariocoptes setiger</name>
    <dbReference type="NCBI Taxonomy" id="1670756"/>
    <lineage>
        <taxon>Eukaryota</taxon>
        <taxon>Metazoa</taxon>
        <taxon>Ecdysozoa</taxon>
        <taxon>Arthropoda</taxon>
        <taxon>Chelicerata</taxon>
        <taxon>Arachnida</taxon>
        <taxon>Acari</taxon>
        <taxon>Acariformes</taxon>
        <taxon>Trombidiformes</taxon>
        <taxon>Prostigmata</taxon>
        <taxon>Eupodina</taxon>
        <taxon>Eriophyoidea</taxon>
        <taxon>Phytoptidae</taxon>
        <taxon>Fragariocoptes</taxon>
    </lineage>
</organism>
<reference evidence="4 5" key="1">
    <citation type="submission" date="2020-10" db="EMBL/GenBank/DDBJ databases">
        <authorList>
            <person name="Klimov P.B."/>
            <person name="Dyachkov S.M."/>
            <person name="Chetverikov P.E."/>
        </authorList>
    </citation>
    <scope>NUCLEOTIDE SEQUENCE [LARGE SCALE GENOMIC DNA]</scope>
    <source>
        <strain evidence="4">BMOC 18-1129-001#AD2665</strain>
        <tissue evidence="4">Entire mites</tissue>
    </source>
</reference>
<evidence type="ECO:0000313" key="4">
    <source>
        <dbReference type="EMBL" id="KAG9509435.1"/>
    </source>
</evidence>
<evidence type="ECO:0000256" key="1">
    <source>
        <dbReference type="ARBA" id="ARBA00005771"/>
    </source>
</evidence>
<dbReference type="InterPro" id="IPR000863">
    <property type="entry name" value="Sulfotransferase_dom"/>
</dbReference>
<protein>
    <submittedName>
        <fullName evidence="4">Sulfotransferase 1A4</fullName>
    </submittedName>
</protein>